<reference evidence="9 10" key="1">
    <citation type="submission" date="2023-10" db="EMBL/GenBank/DDBJ databases">
        <title>Noviherbaspirillum sp. CPCC 100848 genome assembly.</title>
        <authorList>
            <person name="Li X.Y."/>
            <person name="Fang X.M."/>
        </authorList>
    </citation>
    <scope>NUCLEOTIDE SEQUENCE [LARGE SCALE GENOMIC DNA]</scope>
    <source>
        <strain evidence="9 10">CPCC 100848</strain>
    </source>
</reference>
<evidence type="ECO:0000256" key="6">
    <source>
        <dbReference type="RuleBase" id="RU003983"/>
    </source>
</evidence>
<evidence type="ECO:0000313" key="9">
    <source>
        <dbReference type="EMBL" id="MEC4718766.1"/>
    </source>
</evidence>
<evidence type="ECO:0000256" key="2">
    <source>
        <dbReference type="ARBA" id="ARBA00022723"/>
    </source>
</evidence>
<dbReference type="InterPro" id="IPR001915">
    <property type="entry name" value="Peptidase_M48"/>
</dbReference>
<dbReference type="PANTHER" id="PTHR22726:SF1">
    <property type="entry name" value="METALLOENDOPEPTIDASE OMA1, MITOCHONDRIAL"/>
    <property type="match status" value="1"/>
</dbReference>
<keyword evidence="7" id="KW-0732">Signal</keyword>
<dbReference type="InterPro" id="IPR051156">
    <property type="entry name" value="Mito/Outer_Membr_Metalloprot"/>
</dbReference>
<keyword evidence="4 6" id="KW-0862">Zinc</keyword>
<dbReference type="PANTHER" id="PTHR22726">
    <property type="entry name" value="METALLOENDOPEPTIDASE OMA1"/>
    <property type="match status" value="1"/>
</dbReference>
<feature type="domain" description="Peptidase M48" evidence="8">
    <location>
        <begin position="80"/>
        <end position="263"/>
    </location>
</feature>
<evidence type="ECO:0000256" key="4">
    <source>
        <dbReference type="ARBA" id="ARBA00022833"/>
    </source>
</evidence>
<dbReference type="RefSeq" id="WP_326505495.1">
    <property type="nucleotide sequence ID" value="NZ_JAWIIV010000004.1"/>
</dbReference>
<protein>
    <submittedName>
        <fullName evidence="9">M48 family metallopeptidase</fullName>
    </submittedName>
</protein>
<feature type="chain" id="PRO_5046394229" evidence="7">
    <location>
        <begin position="24"/>
        <end position="298"/>
    </location>
</feature>
<evidence type="ECO:0000256" key="3">
    <source>
        <dbReference type="ARBA" id="ARBA00022801"/>
    </source>
</evidence>
<gene>
    <name evidence="9" type="ORF">RY831_06390</name>
</gene>
<comment type="caution">
    <text evidence="9">The sequence shown here is derived from an EMBL/GenBank/DDBJ whole genome shotgun (WGS) entry which is preliminary data.</text>
</comment>
<evidence type="ECO:0000256" key="5">
    <source>
        <dbReference type="ARBA" id="ARBA00023049"/>
    </source>
</evidence>
<accession>A0ABU6J575</accession>
<evidence type="ECO:0000259" key="8">
    <source>
        <dbReference type="Pfam" id="PF01435"/>
    </source>
</evidence>
<keyword evidence="1 6" id="KW-0645">Protease</keyword>
<proteinExistence type="inferred from homology"/>
<dbReference type="Pfam" id="PF01435">
    <property type="entry name" value="Peptidase_M48"/>
    <property type="match status" value="1"/>
</dbReference>
<organism evidence="9 10">
    <name type="scientific">Noviherbaspirillum album</name>
    <dbReference type="NCBI Taxonomy" id="3080276"/>
    <lineage>
        <taxon>Bacteria</taxon>
        <taxon>Pseudomonadati</taxon>
        <taxon>Pseudomonadota</taxon>
        <taxon>Betaproteobacteria</taxon>
        <taxon>Burkholderiales</taxon>
        <taxon>Oxalobacteraceae</taxon>
        <taxon>Noviherbaspirillum</taxon>
    </lineage>
</organism>
<sequence>MNLSAPLSFAFATLISLAPPVFAKDEVSPDGVKVDKMSSLRNLVSEEELEAAAAQQYNGMMQQARQQGALAPDDHPEVQRLRKIAKDLIPHAVRWNERAAQWKWEVNLIGSKEINAFCMPGGKIAFFSGIINNLKLTDDEVAIVMGHEIAHALREHGRERAAKSGLASAGARIAGLGLSAVLGIDPNLAGAATGGLANLTMLKFSRDDETEADLVGLDIVARAGYDPRAGVALWRKMGMVSQSNTPQWFSTHPAGKSRIAEMERHLPTVMPLYAKAKGVQPTALPPYQTNVKGIAPIR</sequence>
<keyword evidence="2" id="KW-0479">Metal-binding</keyword>
<evidence type="ECO:0000256" key="7">
    <source>
        <dbReference type="SAM" id="SignalP"/>
    </source>
</evidence>
<feature type="signal peptide" evidence="7">
    <location>
        <begin position="1"/>
        <end position="23"/>
    </location>
</feature>
<evidence type="ECO:0000256" key="1">
    <source>
        <dbReference type="ARBA" id="ARBA00022670"/>
    </source>
</evidence>
<dbReference type="CDD" id="cd07331">
    <property type="entry name" value="M48C_Oma1_like"/>
    <property type="match status" value="1"/>
</dbReference>
<keyword evidence="3 6" id="KW-0378">Hydrolase</keyword>
<keyword evidence="5 6" id="KW-0482">Metalloprotease</keyword>
<evidence type="ECO:0000313" key="10">
    <source>
        <dbReference type="Proteomes" id="UP001352263"/>
    </source>
</evidence>
<dbReference type="EMBL" id="JAWIIV010000004">
    <property type="protein sequence ID" value="MEC4718766.1"/>
    <property type="molecule type" value="Genomic_DNA"/>
</dbReference>
<comment type="similarity">
    <text evidence="6">Belongs to the peptidase M48 family.</text>
</comment>
<keyword evidence="10" id="KW-1185">Reference proteome</keyword>
<dbReference type="Proteomes" id="UP001352263">
    <property type="component" value="Unassembled WGS sequence"/>
</dbReference>
<dbReference type="Gene3D" id="3.30.2010.10">
    <property type="entry name" value="Metalloproteases ('zincins'), catalytic domain"/>
    <property type="match status" value="1"/>
</dbReference>
<name>A0ABU6J575_9BURK</name>
<comment type="cofactor">
    <cofactor evidence="6">
        <name>Zn(2+)</name>
        <dbReference type="ChEBI" id="CHEBI:29105"/>
    </cofactor>
    <text evidence="6">Binds 1 zinc ion per subunit.</text>
</comment>